<dbReference type="PANTHER" id="PTHR11064">
    <property type="entry name" value="CCAAT-BINDING TRANSCRIPTION FACTOR-RELATED"/>
    <property type="match status" value="1"/>
</dbReference>
<dbReference type="PANTHER" id="PTHR11064:SF171">
    <property type="entry name" value="NUCLEAR TRANSCRIPTION FACTOR Y SUBUNIT B-2"/>
    <property type="match status" value="1"/>
</dbReference>
<gene>
    <name evidence="2" type="primary">NFYB8_1</name>
    <name evidence="2" type="ORF">HAX54_017552</name>
</gene>
<dbReference type="EMBL" id="JACEIK010021661">
    <property type="protein sequence ID" value="MCE5166326.1"/>
    <property type="molecule type" value="Genomic_DNA"/>
</dbReference>
<sequence length="135" mass="14579">MDSASDKCQTEKTKTINVDGFPWAMATLGFEDYIEPLKVYLARYREMESDTKGSAKATDGSIKRDGMQPGPNSQLTHQGSFLQGMTYETLCTLKPGNPPPPSTEPGKTKTSLHFPPASVLLAAAVSVGSLLPPFR</sequence>
<dbReference type="InterPro" id="IPR009072">
    <property type="entry name" value="Histone-fold"/>
</dbReference>
<reference evidence="2 3" key="1">
    <citation type="journal article" date="2021" name="BMC Genomics">
        <title>Datura genome reveals duplications of psychoactive alkaloid biosynthetic genes and high mutation rate following tissue culture.</title>
        <authorList>
            <person name="Rajewski A."/>
            <person name="Carter-House D."/>
            <person name="Stajich J."/>
            <person name="Litt A."/>
        </authorList>
    </citation>
    <scope>NUCLEOTIDE SEQUENCE [LARGE SCALE GENOMIC DNA]</scope>
    <source>
        <strain evidence="2">AR-01</strain>
    </source>
</reference>
<evidence type="ECO:0000313" key="2">
    <source>
        <dbReference type="EMBL" id="MCE5166326.1"/>
    </source>
</evidence>
<dbReference type="InterPro" id="IPR027113">
    <property type="entry name" value="Transc_fact_NFYB/HAP3"/>
</dbReference>
<feature type="region of interest" description="Disordered" evidence="1">
    <location>
        <begin position="49"/>
        <end position="111"/>
    </location>
</feature>
<dbReference type="SUPFAM" id="SSF47113">
    <property type="entry name" value="Histone-fold"/>
    <property type="match status" value="1"/>
</dbReference>
<name>A0ABS8Y6P1_DATST</name>
<feature type="compositionally biased region" description="Polar residues" evidence="1">
    <location>
        <begin position="70"/>
        <end position="83"/>
    </location>
</feature>
<keyword evidence="3" id="KW-1185">Reference proteome</keyword>
<proteinExistence type="predicted"/>
<evidence type="ECO:0000256" key="1">
    <source>
        <dbReference type="SAM" id="MobiDB-lite"/>
    </source>
</evidence>
<organism evidence="2 3">
    <name type="scientific">Datura stramonium</name>
    <name type="common">Jimsonweed</name>
    <name type="synonym">Common thornapple</name>
    <dbReference type="NCBI Taxonomy" id="4076"/>
    <lineage>
        <taxon>Eukaryota</taxon>
        <taxon>Viridiplantae</taxon>
        <taxon>Streptophyta</taxon>
        <taxon>Embryophyta</taxon>
        <taxon>Tracheophyta</taxon>
        <taxon>Spermatophyta</taxon>
        <taxon>Magnoliopsida</taxon>
        <taxon>eudicotyledons</taxon>
        <taxon>Gunneridae</taxon>
        <taxon>Pentapetalae</taxon>
        <taxon>asterids</taxon>
        <taxon>lamiids</taxon>
        <taxon>Solanales</taxon>
        <taxon>Solanaceae</taxon>
        <taxon>Solanoideae</taxon>
        <taxon>Datureae</taxon>
        <taxon>Datura</taxon>
    </lineage>
</organism>
<dbReference type="PRINTS" id="PR00615">
    <property type="entry name" value="CCAATSUBUNTA"/>
</dbReference>
<evidence type="ECO:0000313" key="3">
    <source>
        <dbReference type="Proteomes" id="UP000823775"/>
    </source>
</evidence>
<accession>A0ABS8Y6P1</accession>
<dbReference type="Gene3D" id="1.10.20.10">
    <property type="entry name" value="Histone, subunit A"/>
    <property type="match status" value="1"/>
</dbReference>
<dbReference type="Proteomes" id="UP000823775">
    <property type="component" value="Unassembled WGS sequence"/>
</dbReference>
<protein>
    <submittedName>
        <fullName evidence="2">Nuclear transcription factor Y subunit B-8</fullName>
    </submittedName>
</protein>
<comment type="caution">
    <text evidence="2">The sequence shown here is derived from an EMBL/GenBank/DDBJ whole genome shotgun (WGS) entry which is preliminary data.</text>
</comment>